<name>A0A2T0SF60_9ACTN</name>
<sequence>MDLWDLTKMLFRRWYVFAPVLLASLAGVFVVSQNVQPDYSAVGHLQLIPPPERKAPSPGANAPKPNNRWLDLGFPALGSAVILQAQSEEVLSQLTAAGYTDNFTVTMEYGTTYLTIEAIGTSRAQATTTVQRLMKVLDQLVLTLQEQFDAPKQDQITTLALDNGDKVEAVTSKKKRVAIVAFGLALMLSVGASIGLDALLRMRRRRTERAADEADEPVFTATVPAQRTGSVSPPPAVDSTVVLRLPSASARAETGTRADRGGRGREETARIYPAGHPHAPQAEDKGRHGEASARAEIAARAEAATRGEGGEAGTRNGSDRNGTANGRSGVVVSRSARPAADNIDATIILPVPRGAREDKS</sequence>
<evidence type="ECO:0000313" key="3">
    <source>
        <dbReference type="EMBL" id="PRY32041.1"/>
    </source>
</evidence>
<evidence type="ECO:0000256" key="2">
    <source>
        <dbReference type="SAM" id="Phobius"/>
    </source>
</evidence>
<evidence type="ECO:0000313" key="4">
    <source>
        <dbReference type="Proteomes" id="UP000239209"/>
    </source>
</evidence>
<keyword evidence="2" id="KW-0812">Transmembrane</keyword>
<proteinExistence type="predicted"/>
<feature type="compositionally biased region" description="Basic and acidic residues" evidence="1">
    <location>
        <begin position="281"/>
        <end position="309"/>
    </location>
</feature>
<feature type="transmembrane region" description="Helical" evidence="2">
    <location>
        <begin position="177"/>
        <end position="200"/>
    </location>
</feature>
<accession>A0A2T0SF60</accession>
<comment type="caution">
    <text evidence="3">The sequence shown here is derived from an EMBL/GenBank/DDBJ whole genome shotgun (WGS) entry which is preliminary data.</text>
</comment>
<feature type="region of interest" description="Disordered" evidence="1">
    <location>
        <begin position="245"/>
        <end position="342"/>
    </location>
</feature>
<dbReference type="RefSeq" id="WP_106125259.1">
    <property type="nucleotide sequence ID" value="NZ_PVZG01000002.1"/>
</dbReference>
<protein>
    <submittedName>
        <fullName evidence="3">Capsular polysaccharide biosynthesis protein</fullName>
    </submittedName>
</protein>
<dbReference type="OrthoDB" id="3695950at2"/>
<reference evidence="3 4" key="1">
    <citation type="submission" date="2018-03" db="EMBL/GenBank/DDBJ databases">
        <title>Genomic Encyclopedia of Archaeal and Bacterial Type Strains, Phase II (KMG-II): from individual species to whole genera.</title>
        <authorList>
            <person name="Goeker M."/>
        </authorList>
    </citation>
    <scope>NUCLEOTIDE SEQUENCE [LARGE SCALE GENOMIC DNA]</scope>
    <source>
        <strain evidence="3 4">DSM 45348</strain>
    </source>
</reference>
<keyword evidence="2" id="KW-0472">Membrane</keyword>
<dbReference type="EMBL" id="PVZG01000002">
    <property type="protein sequence ID" value="PRY32041.1"/>
    <property type="molecule type" value="Genomic_DNA"/>
</dbReference>
<keyword evidence="4" id="KW-1185">Reference proteome</keyword>
<gene>
    <name evidence="3" type="ORF">CLV70_102252</name>
</gene>
<evidence type="ECO:0000256" key="1">
    <source>
        <dbReference type="SAM" id="MobiDB-lite"/>
    </source>
</evidence>
<keyword evidence="2" id="KW-1133">Transmembrane helix</keyword>
<feature type="compositionally biased region" description="Basic and acidic residues" evidence="1">
    <location>
        <begin position="254"/>
        <end position="269"/>
    </location>
</feature>
<dbReference type="Proteomes" id="UP000239209">
    <property type="component" value="Unassembled WGS sequence"/>
</dbReference>
<dbReference type="AlphaFoldDB" id="A0A2T0SF60"/>
<organism evidence="3 4">
    <name type="scientific">Pseudosporangium ferrugineum</name>
    <dbReference type="NCBI Taxonomy" id="439699"/>
    <lineage>
        <taxon>Bacteria</taxon>
        <taxon>Bacillati</taxon>
        <taxon>Actinomycetota</taxon>
        <taxon>Actinomycetes</taxon>
        <taxon>Micromonosporales</taxon>
        <taxon>Micromonosporaceae</taxon>
        <taxon>Pseudosporangium</taxon>
    </lineage>
</organism>